<accession>G2XK26</accession>
<dbReference type="AlphaFoldDB" id="G2XK26"/>
<dbReference type="KEGG" id="vda:VDAG_10508"/>
<evidence type="ECO:0000256" key="1">
    <source>
        <dbReference type="SAM" id="MobiDB-lite"/>
    </source>
</evidence>
<evidence type="ECO:0000313" key="3">
    <source>
        <dbReference type="Proteomes" id="UP000001611"/>
    </source>
</evidence>
<dbReference type="GO" id="GO:0016829">
    <property type="term" value="F:lyase activity"/>
    <property type="evidence" value="ECO:0007669"/>
    <property type="project" value="UniProtKB-KW"/>
</dbReference>
<evidence type="ECO:0000313" key="2">
    <source>
        <dbReference type="EMBL" id="EGY21526.1"/>
    </source>
</evidence>
<organism evidence="2 3">
    <name type="scientific">Verticillium dahliae (strain VdLs.17 / ATCC MYA-4575 / FGSC 10137)</name>
    <name type="common">Verticillium wilt</name>
    <dbReference type="NCBI Taxonomy" id="498257"/>
    <lineage>
        <taxon>Eukaryota</taxon>
        <taxon>Fungi</taxon>
        <taxon>Dikarya</taxon>
        <taxon>Ascomycota</taxon>
        <taxon>Pezizomycotina</taxon>
        <taxon>Sordariomycetes</taxon>
        <taxon>Hypocreomycetidae</taxon>
        <taxon>Glomerellales</taxon>
        <taxon>Plectosphaerellaceae</taxon>
        <taxon>Verticillium</taxon>
    </lineage>
</organism>
<name>G2XK26_VERDV</name>
<dbReference type="RefSeq" id="XP_009657920.1">
    <property type="nucleotide sequence ID" value="XM_009659625.1"/>
</dbReference>
<protein>
    <submittedName>
        <fullName evidence="2">Pectate lyase B</fullName>
    </submittedName>
</protein>
<reference evidence="3" key="2">
    <citation type="journal article" date="2011" name="PLoS Pathog.">
        <title>Comparative genomics yields insights into niche adaptation of plant vascular wilt pathogens.</title>
        <authorList>
            <person name="Klosterman S.J."/>
            <person name="Subbarao K.V."/>
            <person name="Kang S."/>
            <person name="Veronese P."/>
            <person name="Gold S.E."/>
            <person name="Thomma B.P.H.J."/>
            <person name="Chen Z."/>
            <person name="Henrissat B."/>
            <person name="Lee Y.-H."/>
            <person name="Park J."/>
            <person name="Garcia-Pedrajas M.D."/>
            <person name="Barbara D.J."/>
            <person name="Anchieta A."/>
            <person name="de Jonge R."/>
            <person name="Santhanam P."/>
            <person name="Maruthachalam K."/>
            <person name="Atallah Z."/>
            <person name="Amyotte S.G."/>
            <person name="Paz Z."/>
            <person name="Inderbitzin P."/>
            <person name="Hayes R.J."/>
            <person name="Heiman D.I."/>
            <person name="Young S."/>
            <person name="Zeng Q."/>
            <person name="Engels R."/>
            <person name="Galagan J."/>
            <person name="Cuomo C.A."/>
            <person name="Dobinson K.F."/>
            <person name="Ma L.-J."/>
        </authorList>
    </citation>
    <scope>NUCLEOTIDE SEQUENCE [LARGE SCALE GENOMIC DNA]</scope>
    <source>
        <strain evidence="3">VdLs.17 / ATCC MYA-4575 / FGSC 10137</strain>
    </source>
</reference>
<dbReference type="InParanoid" id="G2XK26"/>
<dbReference type="Proteomes" id="UP000001611">
    <property type="component" value="Unassembled WGS sequence"/>
</dbReference>
<feature type="compositionally biased region" description="Low complexity" evidence="1">
    <location>
        <begin position="43"/>
        <end position="61"/>
    </location>
</feature>
<dbReference type="EMBL" id="DS572736">
    <property type="protein sequence ID" value="EGY21526.1"/>
    <property type="molecule type" value="Genomic_DNA"/>
</dbReference>
<proteinExistence type="predicted"/>
<feature type="region of interest" description="Disordered" evidence="1">
    <location>
        <begin position="42"/>
        <end position="61"/>
    </location>
</feature>
<gene>
    <name evidence="2" type="ORF">VDAG_10508</name>
</gene>
<keyword evidence="3" id="KW-1185">Reference proteome</keyword>
<reference evidence="2 3" key="1">
    <citation type="submission" date="2008-03" db="EMBL/GenBank/DDBJ databases">
        <title>The Genome Sequence of Verticillium dahliae VdLs.17.</title>
        <authorList>
            <consortium name="The Broad Institute Genome Sequencing Platform"/>
            <person name="Ma L.-J.J."/>
            <person name="Klosterman S.J."/>
            <person name="Subbarao K."/>
            <person name="Dobinson K."/>
            <person name="Veronese P."/>
            <person name="Kang S."/>
            <person name="Gold S.E."/>
            <person name="Young S."/>
            <person name="Jaffe D."/>
            <person name="Gnerre S."/>
            <person name="Berlin A."/>
            <person name="Heiman D."/>
            <person name="Hepburn T."/>
            <person name="Sykes S."/>
            <person name="Alvarado L."/>
            <person name="Kodira C.D."/>
            <person name="Lander E."/>
            <person name="Galagan J."/>
            <person name="Nusbaum C."/>
            <person name="Birren B."/>
        </authorList>
    </citation>
    <scope>NUCLEOTIDE SEQUENCE [LARGE SCALE GENOMIC DNA]</scope>
    <source>
        <strain evidence="3">VdLs.17 / ATCC MYA-4575 / FGSC 10137</strain>
    </source>
</reference>
<dbReference type="GeneID" id="20711971"/>
<keyword evidence="2" id="KW-0456">Lyase</keyword>
<dbReference type="HOGENOM" id="CLU_2924467_0_0_1"/>
<sequence>MDMNQIHLLHDSTDRVTSSDAIDSETVFPARQRLKAKDKIFHSTAAAQSRSRTSTPTRMAN</sequence>